<gene>
    <name evidence="1" type="ORF">HYPSUDRAFT_128512</name>
</gene>
<accession>A0A0D2LLG5</accession>
<name>A0A0D2LLG5_HYPSF</name>
<dbReference type="OrthoDB" id="3251307at2759"/>
<dbReference type="EMBL" id="KN817520">
    <property type="protein sequence ID" value="KJA28777.1"/>
    <property type="molecule type" value="Genomic_DNA"/>
</dbReference>
<organism evidence="1 2">
    <name type="scientific">Hypholoma sublateritium (strain FD-334 SS-4)</name>
    <dbReference type="NCBI Taxonomy" id="945553"/>
    <lineage>
        <taxon>Eukaryota</taxon>
        <taxon>Fungi</taxon>
        <taxon>Dikarya</taxon>
        <taxon>Basidiomycota</taxon>
        <taxon>Agaricomycotina</taxon>
        <taxon>Agaricomycetes</taxon>
        <taxon>Agaricomycetidae</taxon>
        <taxon>Agaricales</taxon>
        <taxon>Agaricineae</taxon>
        <taxon>Strophariaceae</taxon>
        <taxon>Hypholoma</taxon>
    </lineage>
</organism>
<reference evidence="2" key="1">
    <citation type="submission" date="2014-04" db="EMBL/GenBank/DDBJ databases">
        <title>Evolutionary Origins and Diversification of the Mycorrhizal Mutualists.</title>
        <authorList>
            <consortium name="DOE Joint Genome Institute"/>
            <consortium name="Mycorrhizal Genomics Consortium"/>
            <person name="Kohler A."/>
            <person name="Kuo A."/>
            <person name="Nagy L.G."/>
            <person name="Floudas D."/>
            <person name="Copeland A."/>
            <person name="Barry K.W."/>
            <person name="Cichocki N."/>
            <person name="Veneault-Fourrey C."/>
            <person name="LaButti K."/>
            <person name="Lindquist E.A."/>
            <person name="Lipzen A."/>
            <person name="Lundell T."/>
            <person name="Morin E."/>
            <person name="Murat C."/>
            <person name="Riley R."/>
            <person name="Ohm R."/>
            <person name="Sun H."/>
            <person name="Tunlid A."/>
            <person name="Henrissat B."/>
            <person name="Grigoriev I.V."/>
            <person name="Hibbett D.S."/>
            <person name="Martin F."/>
        </authorList>
    </citation>
    <scope>NUCLEOTIDE SEQUENCE [LARGE SCALE GENOMIC DNA]</scope>
    <source>
        <strain evidence="2">FD-334 SS-4</strain>
    </source>
</reference>
<dbReference type="Proteomes" id="UP000054270">
    <property type="component" value="Unassembled WGS sequence"/>
</dbReference>
<keyword evidence="2" id="KW-1185">Reference proteome</keyword>
<evidence type="ECO:0000313" key="1">
    <source>
        <dbReference type="EMBL" id="KJA28777.1"/>
    </source>
</evidence>
<sequence length="68" mass="7508">TPHTYLDGIGPFKYLGLWAVVVLHSTATLSPEAHRDLYGLRLMHCLNISLSRSGHSGWAGFFLAGQLR</sequence>
<feature type="non-terminal residue" evidence="1">
    <location>
        <position position="1"/>
    </location>
</feature>
<dbReference type="AlphaFoldDB" id="A0A0D2LLG5"/>
<proteinExistence type="predicted"/>
<protein>
    <submittedName>
        <fullName evidence="1">Uncharacterized protein</fullName>
    </submittedName>
</protein>
<evidence type="ECO:0000313" key="2">
    <source>
        <dbReference type="Proteomes" id="UP000054270"/>
    </source>
</evidence>